<protein>
    <submittedName>
        <fullName evidence="10">Ribose ABC transport system ATP-binding protein RbsA</fullName>
    </submittedName>
</protein>
<evidence type="ECO:0000256" key="4">
    <source>
        <dbReference type="ARBA" id="ARBA00022741"/>
    </source>
</evidence>
<keyword evidence="8" id="KW-1133">Transmembrane helix</keyword>
<dbReference type="InterPro" id="IPR003439">
    <property type="entry name" value="ABC_transporter-like_ATP-bd"/>
</dbReference>
<dbReference type="EMBL" id="DF820470">
    <property type="protein sequence ID" value="GAK59728.1"/>
    <property type="molecule type" value="Genomic_DNA"/>
</dbReference>
<dbReference type="InterPro" id="IPR050107">
    <property type="entry name" value="ABC_carbohydrate_import_ATPase"/>
</dbReference>
<evidence type="ECO:0000313" key="11">
    <source>
        <dbReference type="Proteomes" id="UP000030661"/>
    </source>
</evidence>
<organism evidence="10">
    <name type="scientific">Vecturithrix granuli</name>
    <dbReference type="NCBI Taxonomy" id="1499967"/>
    <lineage>
        <taxon>Bacteria</taxon>
        <taxon>Candidatus Moduliflexota</taxon>
        <taxon>Candidatus Vecturitrichia</taxon>
        <taxon>Candidatus Vecturitrichales</taxon>
        <taxon>Candidatus Vecturitrichaceae</taxon>
        <taxon>Candidatus Vecturithrix</taxon>
    </lineage>
</organism>
<keyword evidence="2" id="KW-1003">Cell membrane</keyword>
<accession>A0A081C573</accession>
<evidence type="ECO:0000256" key="6">
    <source>
        <dbReference type="ARBA" id="ARBA00022967"/>
    </source>
</evidence>
<feature type="domain" description="ABC transporter" evidence="9">
    <location>
        <begin position="41"/>
        <end position="277"/>
    </location>
</feature>
<dbReference type="Proteomes" id="UP000030661">
    <property type="component" value="Unassembled WGS sequence"/>
</dbReference>
<keyword evidence="11" id="KW-1185">Reference proteome</keyword>
<evidence type="ECO:0000256" key="8">
    <source>
        <dbReference type="SAM" id="Phobius"/>
    </source>
</evidence>
<sequence>MEISPISVISVLFSIFFGVFGVFRGLSNYPEPFMNNAEIVIQTNKLTKHFPGVIALSDFSFALSKGEIHCLVGENGAGKSTFIKLLTGALHPDSGDMLIEGQRFSVLDPHTAQALGIQVIYQENILVNSMSVAENVFVGCEKTNRFGLVDKKATVAATQNIIDSLGIQLDPEELVENLSTADQQFVKIIKSLALNPKVLIMDEPTTMFNSKDAERVLQLVKDISGRGISVIYISHNLKEVARIADRITVLRDGQFVNCHDTAQENVDLNVIAREMVGRPVNLFYEREKSDIGEVILEVQDLKLTKTSPPLNFSLRQGEILGIAGMVGAGRTEMVRAIFGADQRAAGTLRYKGQIVNPQTPAEAIRLGFGFITEDRQKSGLVLSMNIIENTTLVAVDKFGKLLLKRRREAEAVQTFVDQFKIKTPALTQEVRFLSGGNQQKTVLAKWLYKEIDVLIVDEPTRGIDVNSKAEIYKLMAQFVKQGKSIIMISSDLVELIAMSDRVLVVRNGAITSEIAGEQMSEEYIIANAIEVN</sequence>
<dbReference type="CDD" id="cd03215">
    <property type="entry name" value="ABC_Carb_Monos_II"/>
    <property type="match status" value="1"/>
</dbReference>
<dbReference type="InterPro" id="IPR003593">
    <property type="entry name" value="AAA+_ATPase"/>
</dbReference>
<dbReference type="PANTHER" id="PTHR43790">
    <property type="entry name" value="CARBOHYDRATE TRANSPORT ATP-BINDING PROTEIN MG119-RELATED"/>
    <property type="match status" value="1"/>
</dbReference>
<evidence type="ECO:0000256" key="3">
    <source>
        <dbReference type="ARBA" id="ARBA00022597"/>
    </source>
</evidence>
<dbReference type="Pfam" id="PF00005">
    <property type="entry name" value="ABC_tran"/>
    <property type="match status" value="2"/>
</dbReference>
<feature type="transmembrane region" description="Helical" evidence="8">
    <location>
        <begin position="6"/>
        <end position="26"/>
    </location>
</feature>
<keyword evidence="7 8" id="KW-0472">Membrane</keyword>
<keyword evidence="4" id="KW-0547">Nucleotide-binding</keyword>
<dbReference type="PANTHER" id="PTHR43790:SF3">
    <property type="entry name" value="D-ALLOSE IMPORT ATP-BINDING PROTEIN ALSA-RELATED"/>
    <property type="match status" value="1"/>
</dbReference>
<dbReference type="HOGENOM" id="CLU_000604_92_3_0"/>
<dbReference type="SUPFAM" id="SSF52540">
    <property type="entry name" value="P-loop containing nucleoside triphosphate hydrolases"/>
    <property type="match status" value="2"/>
</dbReference>
<dbReference type="Gene3D" id="3.40.50.300">
    <property type="entry name" value="P-loop containing nucleotide triphosphate hydrolases"/>
    <property type="match status" value="2"/>
</dbReference>
<name>A0A081C573_VECG1</name>
<keyword evidence="1" id="KW-0813">Transport</keyword>
<dbReference type="CDD" id="cd03216">
    <property type="entry name" value="ABC_Carb_Monos_I"/>
    <property type="match status" value="1"/>
</dbReference>
<evidence type="ECO:0000313" key="10">
    <source>
        <dbReference type="EMBL" id="GAK59728.1"/>
    </source>
</evidence>
<keyword evidence="3" id="KW-0762">Sugar transport</keyword>
<dbReference type="PROSITE" id="PS50893">
    <property type="entry name" value="ABC_TRANSPORTER_2"/>
    <property type="match status" value="2"/>
</dbReference>
<keyword evidence="8" id="KW-0812">Transmembrane</keyword>
<evidence type="ECO:0000256" key="5">
    <source>
        <dbReference type="ARBA" id="ARBA00022840"/>
    </source>
</evidence>
<evidence type="ECO:0000256" key="7">
    <source>
        <dbReference type="ARBA" id="ARBA00023136"/>
    </source>
</evidence>
<dbReference type="SMART" id="SM00382">
    <property type="entry name" value="AAA"/>
    <property type="match status" value="2"/>
</dbReference>
<evidence type="ECO:0000256" key="2">
    <source>
        <dbReference type="ARBA" id="ARBA00022475"/>
    </source>
</evidence>
<dbReference type="GO" id="GO:0016887">
    <property type="term" value="F:ATP hydrolysis activity"/>
    <property type="evidence" value="ECO:0007669"/>
    <property type="project" value="InterPro"/>
</dbReference>
<keyword evidence="6" id="KW-1278">Translocase</keyword>
<dbReference type="InterPro" id="IPR027417">
    <property type="entry name" value="P-loop_NTPase"/>
</dbReference>
<evidence type="ECO:0000259" key="9">
    <source>
        <dbReference type="PROSITE" id="PS50893"/>
    </source>
</evidence>
<dbReference type="GO" id="GO:0005524">
    <property type="term" value="F:ATP binding"/>
    <property type="evidence" value="ECO:0007669"/>
    <property type="project" value="UniProtKB-KW"/>
</dbReference>
<feature type="domain" description="ABC transporter" evidence="9">
    <location>
        <begin position="286"/>
        <end position="532"/>
    </location>
</feature>
<gene>
    <name evidence="10" type="ORF">U27_06713</name>
</gene>
<keyword evidence="5 10" id="KW-0067">ATP-binding</keyword>
<dbReference type="STRING" id="1499967.U27_06713"/>
<evidence type="ECO:0000256" key="1">
    <source>
        <dbReference type="ARBA" id="ARBA00022448"/>
    </source>
</evidence>
<dbReference type="AlphaFoldDB" id="A0A081C573"/>
<dbReference type="eggNOG" id="COG1129">
    <property type="taxonomic scope" value="Bacteria"/>
</dbReference>
<reference evidence="10" key="1">
    <citation type="journal article" date="2015" name="PeerJ">
        <title>First genomic representation of candidate bacterial phylum KSB3 points to enhanced environmental sensing as a trigger of wastewater bulking.</title>
        <authorList>
            <person name="Sekiguchi Y."/>
            <person name="Ohashi A."/>
            <person name="Parks D.H."/>
            <person name="Yamauchi T."/>
            <person name="Tyson G.W."/>
            <person name="Hugenholtz P."/>
        </authorList>
    </citation>
    <scope>NUCLEOTIDE SEQUENCE [LARGE SCALE GENOMIC DNA]</scope>
</reference>
<proteinExistence type="predicted"/>